<accession>A0AAD9Q0Z7</accession>
<evidence type="ECO:0000313" key="1">
    <source>
        <dbReference type="EMBL" id="KAK2552355.1"/>
    </source>
</evidence>
<evidence type="ECO:0000313" key="2">
    <source>
        <dbReference type="Proteomes" id="UP001249851"/>
    </source>
</evidence>
<dbReference type="EMBL" id="JARQWQ010000087">
    <property type="protein sequence ID" value="KAK2552355.1"/>
    <property type="molecule type" value="Genomic_DNA"/>
</dbReference>
<proteinExistence type="predicted"/>
<organism evidence="1 2">
    <name type="scientific">Acropora cervicornis</name>
    <name type="common">Staghorn coral</name>
    <dbReference type="NCBI Taxonomy" id="6130"/>
    <lineage>
        <taxon>Eukaryota</taxon>
        <taxon>Metazoa</taxon>
        <taxon>Cnidaria</taxon>
        <taxon>Anthozoa</taxon>
        <taxon>Hexacorallia</taxon>
        <taxon>Scleractinia</taxon>
        <taxon>Astrocoeniina</taxon>
        <taxon>Acroporidae</taxon>
        <taxon>Acropora</taxon>
    </lineage>
</organism>
<comment type="caution">
    <text evidence="1">The sequence shown here is derived from an EMBL/GenBank/DDBJ whole genome shotgun (WGS) entry which is preliminary data.</text>
</comment>
<sequence length="85" mass="9707">MIFSQLLKDQVAHQSMKYRKLNSKILYRRCKKWQKSLKLSMITLSVVVNMYVVAVIKDVIEAGADIAVKADSFMTLQNWISGGNI</sequence>
<feature type="non-terminal residue" evidence="1">
    <location>
        <position position="85"/>
    </location>
</feature>
<dbReference type="AlphaFoldDB" id="A0AAD9Q0Z7"/>
<keyword evidence="2" id="KW-1185">Reference proteome</keyword>
<gene>
    <name evidence="1" type="ORF">P5673_026430</name>
</gene>
<dbReference type="Proteomes" id="UP001249851">
    <property type="component" value="Unassembled WGS sequence"/>
</dbReference>
<reference evidence="1" key="2">
    <citation type="journal article" date="2023" name="Science">
        <title>Genomic signatures of disease resistance in endangered staghorn corals.</title>
        <authorList>
            <person name="Vollmer S.V."/>
            <person name="Selwyn J.D."/>
            <person name="Despard B.A."/>
            <person name="Roesel C.L."/>
        </authorList>
    </citation>
    <scope>NUCLEOTIDE SEQUENCE</scope>
    <source>
        <strain evidence="1">K2</strain>
    </source>
</reference>
<reference evidence="1" key="1">
    <citation type="journal article" date="2023" name="G3 (Bethesda)">
        <title>Whole genome assembly and annotation of the endangered Caribbean coral Acropora cervicornis.</title>
        <authorList>
            <person name="Selwyn J.D."/>
            <person name="Vollmer S.V."/>
        </authorList>
    </citation>
    <scope>NUCLEOTIDE SEQUENCE</scope>
    <source>
        <strain evidence="1">K2</strain>
    </source>
</reference>
<protein>
    <submittedName>
        <fullName evidence="1">Uncharacterized protein</fullName>
    </submittedName>
</protein>
<name>A0AAD9Q0Z7_ACRCE</name>